<comment type="caution">
    <text evidence="2">The sequence shown here is derived from an EMBL/GenBank/DDBJ whole genome shotgun (WGS) entry which is preliminary data.</text>
</comment>
<evidence type="ECO:0000313" key="2">
    <source>
        <dbReference type="EMBL" id="GFN84824.1"/>
    </source>
</evidence>
<sequence length="733" mass="80886">MPYGLPQYVSPCSQDGDRFAPSTSSDSKSISPSHHQSLFGPLGYQDIQQQQQQPLLSPFVSTKSSISSSSSLPSPVLSSSSLSSSSLLPRSVSPLPPSNIYSFVSSSSSPPPRIGHFAYNNNSDERSNSNDRMLMRKEAEDGDAYPLDLSLRSTNRTSEEAREGESLYENSQQRPLVSRPRPLSRADPRYKQMCSSHVNSNSHIVSSSSGPRSARAQQRVSPYPVPQMAGGTRLSSSPSALPCRSPVPLRTDSPIYGRRRTPSPAYYSGLMPDGSFRTNNAVNGSIPHPHLPHSHPYIAPAPAAPHHMLSSTSPVVQPESSSSPSPFQILTTSDTVLHGTPIVSGLFRPYQDQMDSDMNSNGQERQAHAEDQAHDRHHQHQNHDPRRQHLRQLQQQQQQQEEEQQQTHLHGHQQNVDEEEERTYMDLDCHSQATYPRRDKQGNTLRTSGVLQVKPDGAETAMDVTNQTNSASDTSVLSPVLNRQISMGFDERSNLIPDRKAIPCDQKSELTQNREGHHFLRKAFLAANNHQQKDLKGGQTEAVLMQSDTPHHPRPLGEKQEQQGIEPNHFQHGQQQPQQSHHHQRQIKPLMTVSTSQINGGDAEDKNTNSKNRSQEVLEEAKLMAFLSKTTLFTLKQEKDINSAGSAGVQSLYSPQKRYPVGINIFKDANGADIENVGSGIMPKIDFCLPQAARAGTSSSSSSCKNSLIAAPNKICFRLVDLVGILVEQSLRA</sequence>
<reference evidence="2 3" key="1">
    <citation type="journal article" date="2021" name="Elife">
        <title>Chloroplast acquisition without the gene transfer in kleptoplastic sea slugs, Plakobranchus ocellatus.</title>
        <authorList>
            <person name="Maeda T."/>
            <person name="Takahashi S."/>
            <person name="Yoshida T."/>
            <person name="Shimamura S."/>
            <person name="Takaki Y."/>
            <person name="Nagai Y."/>
            <person name="Toyoda A."/>
            <person name="Suzuki Y."/>
            <person name="Arimoto A."/>
            <person name="Ishii H."/>
            <person name="Satoh N."/>
            <person name="Nishiyama T."/>
            <person name="Hasebe M."/>
            <person name="Maruyama T."/>
            <person name="Minagawa J."/>
            <person name="Obokata J."/>
            <person name="Shigenobu S."/>
        </authorList>
    </citation>
    <scope>NUCLEOTIDE SEQUENCE [LARGE SCALE GENOMIC DNA]</scope>
</reference>
<gene>
    <name evidence="2" type="ORF">PoB_001133000</name>
</gene>
<feature type="compositionally biased region" description="Low complexity" evidence="1">
    <location>
        <begin position="22"/>
        <end position="37"/>
    </location>
</feature>
<feature type="compositionally biased region" description="Basic and acidic residues" evidence="1">
    <location>
        <begin position="603"/>
        <end position="615"/>
    </location>
</feature>
<accession>A0AAV3YQ34</accession>
<keyword evidence="3" id="KW-1185">Reference proteome</keyword>
<name>A0AAV3YQ34_9GAST</name>
<feature type="region of interest" description="Disordered" evidence="1">
    <location>
        <begin position="351"/>
        <end position="421"/>
    </location>
</feature>
<dbReference type="AlphaFoldDB" id="A0AAV3YQ34"/>
<proteinExistence type="predicted"/>
<evidence type="ECO:0000256" key="1">
    <source>
        <dbReference type="SAM" id="MobiDB-lite"/>
    </source>
</evidence>
<organism evidence="2 3">
    <name type="scientific">Plakobranchus ocellatus</name>
    <dbReference type="NCBI Taxonomy" id="259542"/>
    <lineage>
        <taxon>Eukaryota</taxon>
        <taxon>Metazoa</taxon>
        <taxon>Spiralia</taxon>
        <taxon>Lophotrochozoa</taxon>
        <taxon>Mollusca</taxon>
        <taxon>Gastropoda</taxon>
        <taxon>Heterobranchia</taxon>
        <taxon>Euthyneura</taxon>
        <taxon>Panpulmonata</taxon>
        <taxon>Sacoglossa</taxon>
        <taxon>Placobranchoidea</taxon>
        <taxon>Plakobranchidae</taxon>
        <taxon>Plakobranchus</taxon>
    </lineage>
</organism>
<evidence type="ECO:0000313" key="3">
    <source>
        <dbReference type="Proteomes" id="UP000735302"/>
    </source>
</evidence>
<feature type="compositionally biased region" description="Low complexity" evidence="1">
    <location>
        <begin position="171"/>
        <end position="183"/>
    </location>
</feature>
<feature type="region of interest" description="Disordered" evidence="1">
    <location>
        <begin position="596"/>
        <end position="615"/>
    </location>
</feature>
<feature type="compositionally biased region" description="Basic and acidic residues" evidence="1">
    <location>
        <begin position="123"/>
        <end position="139"/>
    </location>
</feature>
<feature type="compositionally biased region" description="Basic and acidic residues" evidence="1">
    <location>
        <begin position="365"/>
        <end position="374"/>
    </location>
</feature>
<dbReference type="Proteomes" id="UP000735302">
    <property type="component" value="Unassembled WGS sequence"/>
</dbReference>
<feature type="region of interest" description="Disordered" evidence="1">
    <location>
        <begin position="103"/>
        <end position="329"/>
    </location>
</feature>
<feature type="compositionally biased region" description="Low complexity" evidence="1">
    <location>
        <begin position="294"/>
        <end position="326"/>
    </location>
</feature>
<dbReference type="EMBL" id="BLXT01001347">
    <property type="protein sequence ID" value="GFN84824.1"/>
    <property type="molecule type" value="Genomic_DNA"/>
</dbReference>
<feature type="compositionally biased region" description="Low complexity" evidence="1">
    <location>
        <begin position="195"/>
        <end position="209"/>
    </location>
</feature>
<protein>
    <submittedName>
        <fullName evidence="2">Uncharacterized protein</fullName>
    </submittedName>
</protein>
<feature type="compositionally biased region" description="Low complexity" evidence="1">
    <location>
        <begin position="48"/>
        <end position="91"/>
    </location>
</feature>
<feature type="region of interest" description="Disordered" evidence="1">
    <location>
        <begin position="1"/>
        <end position="91"/>
    </location>
</feature>